<comment type="caution">
    <text evidence="1">The sequence shown here is derived from an EMBL/GenBank/DDBJ whole genome shotgun (WGS) entry which is preliminary data.</text>
</comment>
<sequence length="83" mass="9727">MLITWFRRAIKEVIMADIQKQFALKTDIKILKVEIENKYVTHKSLDNEVNRIEGALRHGLKDIKTEIQTLNDRLFKLVSESTS</sequence>
<evidence type="ECO:0000313" key="1">
    <source>
        <dbReference type="EMBL" id="KKN68330.1"/>
    </source>
</evidence>
<organism evidence="1">
    <name type="scientific">marine sediment metagenome</name>
    <dbReference type="NCBI Taxonomy" id="412755"/>
    <lineage>
        <taxon>unclassified sequences</taxon>
        <taxon>metagenomes</taxon>
        <taxon>ecological metagenomes</taxon>
    </lineage>
</organism>
<reference evidence="1" key="1">
    <citation type="journal article" date="2015" name="Nature">
        <title>Complex archaea that bridge the gap between prokaryotes and eukaryotes.</title>
        <authorList>
            <person name="Spang A."/>
            <person name="Saw J.H."/>
            <person name="Jorgensen S.L."/>
            <person name="Zaremba-Niedzwiedzka K."/>
            <person name="Martijn J."/>
            <person name="Lind A.E."/>
            <person name="van Eijk R."/>
            <person name="Schleper C."/>
            <person name="Guy L."/>
            <person name="Ettema T.J."/>
        </authorList>
    </citation>
    <scope>NUCLEOTIDE SEQUENCE</scope>
</reference>
<gene>
    <name evidence="1" type="ORF">LCGC14_0452060</name>
</gene>
<accession>A0A0F9SHF6</accession>
<dbReference type="AlphaFoldDB" id="A0A0F9SHF6"/>
<dbReference type="EMBL" id="LAZR01000451">
    <property type="protein sequence ID" value="KKN68330.1"/>
    <property type="molecule type" value="Genomic_DNA"/>
</dbReference>
<proteinExistence type="predicted"/>
<name>A0A0F9SHF6_9ZZZZ</name>
<protein>
    <submittedName>
        <fullName evidence="1">Uncharacterized protein</fullName>
    </submittedName>
</protein>